<evidence type="ECO:0000256" key="1">
    <source>
        <dbReference type="SAM" id="Phobius"/>
    </source>
</evidence>
<evidence type="ECO:0000313" key="3">
    <source>
        <dbReference type="Proteomes" id="UP000681610"/>
    </source>
</evidence>
<comment type="caution">
    <text evidence="2">The sequence shown here is derived from an EMBL/GenBank/DDBJ whole genome shotgun (WGS) entry which is preliminary data.</text>
</comment>
<protein>
    <recommendedName>
        <fullName evidence="4">Cell division protein FtsQ</fullName>
    </recommendedName>
</protein>
<dbReference type="EMBL" id="JAGDYP010000001">
    <property type="protein sequence ID" value="MBO1883221.1"/>
    <property type="molecule type" value="Genomic_DNA"/>
</dbReference>
<dbReference type="Proteomes" id="UP000681610">
    <property type="component" value="Unassembled WGS sequence"/>
</dbReference>
<accession>A0ABS3PV69</accession>
<keyword evidence="1" id="KW-0472">Membrane</keyword>
<name>A0ABS3PV69_9FLAO</name>
<organism evidence="2 3">
    <name type="scientific">Capnocytophaga bilenii</name>
    <dbReference type="NCBI Taxonomy" id="2819369"/>
    <lineage>
        <taxon>Bacteria</taxon>
        <taxon>Pseudomonadati</taxon>
        <taxon>Bacteroidota</taxon>
        <taxon>Flavobacteriia</taxon>
        <taxon>Flavobacteriales</taxon>
        <taxon>Flavobacteriaceae</taxon>
        <taxon>Capnocytophaga</taxon>
    </lineage>
</organism>
<dbReference type="RefSeq" id="WP_208057904.1">
    <property type="nucleotide sequence ID" value="NZ_JAGDYP010000001.1"/>
</dbReference>
<sequence length="240" mass="28772">MRKIIVIFIILTAMVISISIAFVLYYNQKKAIYYAEHSLLYKYCIDNYNANNRNFLYNKFLSTVAQKDDTLYNLLKKEKIVFLPYHGFIWKRSQNIKNYIDNNEYTFSKFLFSDKNIYIQKDVEAPITSYKPSVIYKYKNNIFIEDTLFNDKLLRNKYAEIINCPLQNFNAYLNNKKIEDLNALILMQTNKIYFIYSDFDKESEEIIAQILKDNYTSTKDTFIVKINYYNLKDAECVYIK</sequence>
<gene>
    <name evidence="2" type="ORF">J4N46_02010</name>
</gene>
<reference evidence="2 3" key="1">
    <citation type="submission" date="2021-03" db="EMBL/GenBank/DDBJ databases">
        <title>Isolation and description of Capnocytophaga bilenii sp. nov., a novel Capnocytophaga species, isolated from a gingivitis subject.</title>
        <authorList>
            <person name="Antezack A."/>
            <person name="Monnet-Corti V."/>
            <person name="La Scola B."/>
        </authorList>
    </citation>
    <scope>NUCLEOTIDE SEQUENCE [LARGE SCALE GENOMIC DNA]</scope>
    <source>
        <strain evidence="2 3">Marseille-Q4570</strain>
    </source>
</reference>
<evidence type="ECO:0008006" key="4">
    <source>
        <dbReference type="Google" id="ProtNLM"/>
    </source>
</evidence>
<keyword evidence="1" id="KW-1133">Transmembrane helix</keyword>
<evidence type="ECO:0000313" key="2">
    <source>
        <dbReference type="EMBL" id="MBO1883221.1"/>
    </source>
</evidence>
<proteinExistence type="predicted"/>
<keyword evidence="3" id="KW-1185">Reference proteome</keyword>
<feature type="transmembrane region" description="Helical" evidence="1">
    <location>
        <begin position="6"/>
        <end position="26"/>
    </location>
</feature>
<keyword evidence="1" id="KW-0812">Transmembrane</keyword>